<name>A0A4R8T1X1_9PEZI</name>
<keyword evidence="1" id="KW-0472">Membrane</keyword>
<dbReference type="Proteomes" id="UP000295604">
    <property type="component" value="Unassembled WGS sequence"/>
</dbReference>
<keyword evidence="3" id="KW-1185">Reference proteome</keyword>
<keyword evidence="1" id="KW-1133">Transmembrane helix</keyword>
<comment type="caution">
    <text evidence="2">The sequence shown here is derived from an EMBL/GenBank/DDBJ whole genome shotgun (WGS) entry which is preliminary data.</text>
</comment>
<sequence length="73" mass="7913">MAVYYPYGVRIVAKYLMGIPRASWDSGVSVIIRNPARTARHSTWCWLLVRLLVAAAAVAAVAAAAADDESHEL</sequence>
<accession>A0A4R8T1X1</accession>
<evidence type="ECO:0000256" key="1">
    <source>
        <dbReference type="SAM" id="Phobius"/>
    </source>
</evidence>
<reference evidence="2 3" key="1">
    <citation type="submission" date="2018-11" db="EMBL/GenBank/DDBJ databases">
        <title>Genome sequence and assembly of Colletotrichum sidae.</title>
        <authorList>
            <person name="Gan P."/>
            <person name="Shirasu K."/>
        </authorList>
    </citation>
    <scope>NUCLEOTIDE SEQUENCE [LARGE SCALE GENOMIC DNA]</scope>
    <source>
        <strain evidence="2 3">CBS 518.97</strain>
    </source>
</reference>
<evidence type="ECO:0000313" key="3">
    <source>
        <dbReference type="Proteomes" id="UP000295604"/>
    </source>
</evidence>
<keyword evidence="1" id="KW-0812">Transmembrane</keyword>
<dbReference type="EMBL" id="QAPF01000519">
    <property type="protein sequence ID" value="TEA10570.1"/>
    <property type="molecule type" value="Genomic_DNA"/>
</dbReference>
<gene>
    <name evidence="2" type="ORF">C8034_v009428</name>
</gene>
<protein>
    <submittedName>
        <fullName evidence="2">Uncharacterized protein</fullName>
    </submittedName>
</protein>
<proteinExistence type="predicted"/>
<organism evidence="2 3">
    <name type="scientific">Colletotrichum sidae</name>
    <dbReference type="NCBI Taxonomy" id="1347389"/>
    <lineage>
        <taxon>Eukaryota</taxon>
        <taxon>Fungi</taxon>
        <taxon>Dikarya</taxon>
        <taxon>Ascomycota</taxon>
        <taxon>Pezizomycotina</taxon>
        <taxon>Sordariomycetes</taxon>
        <taxon>Hypocreomycetidae</taxon>
        <taxon>Glomerellales</taxon>
        <taxon>Glomerellaceae</taxon>
        <taxon>Colletotrichum</taxon>
        <taxon>Colletotrichum orbiculare species complex</taxon>
    </lineage>
</organism>
<feature type="transmembrane region" description="Helical" evidence="1">
    <location>
        <begin position="43"/>
        <end position="66"/>
    </location>
</feature>
<dbReference type="AlphaFoldDB" id="A0A4R8T1X1"/>
<evidence type="ECO:0000313" key="2">
    <source>
        <dbReference type="EMBL" id="TEA10570.1"/>
    </source>
</evidence>